<sequence length="1483" mass="166156">MSALFCLLQEPDRSFTSSSRFCATRNRRSKSLDRRASDPTSTPDLINHKKGWMTRLGEDGQAADLDGEINLSTCYDVTDFPVQRNFGFQIHTKEGVFTLCAMTSGLRQNWIQAMKKNIRAPVNLDVTSCAIPRLIGTRSSASAAPRGAPLETEKRSRVRERRREGRYRTYDWSEFCLKNPKHEEPGVSAQRRQDSITPPVVSPPSSLSAASSMSSAMSQPIRDHAQEGAGPERAGPQTPTNNGAEGAALLPPPTLSFTPPEESEKETAQGFHGDSSDRQEANEDRGTLNFDLTGDRKDGMADEKQYNETVQITPTPLSPIFSSSSSSSSSSSFSSSTSSVQTDLSERDDQLQVLRGELEAERGRALTQREESQQSGGGFRTELADGVQKQEEVESKLQEAETKLQGAESHLQDLQSCLETAESALREREDTIGELRSRLEATAGRLRSMEEAEEQKEQRLKKHLLLLQESQERERRSLGASLEMAEQRVHELEERLQRQEAQWAAELQRRSADLDGRHGELERRCGELATQLEESDGEVGRLRERLRAEETLYYDLEHSYERVREDLECAKGREQSCEERCRHLLERKERELQEMLVKMAALGNSLEETEQRLHEAREESGSRRCASCCAIVSEWQEQPTSKASTPTTSPTQPLPSTCREDDVRQKVWRGSVASPYEDASSTAAAAGEESDKVISVIQALESKLSDTEERLREITLHLQQQQQQQHSSIHTLSHLGLPLSSSFTKDTEQCDSADANANANANMKFQGNCRAEGKGPDGERVTKGQRGGPGPVPVEVVSALALILSEMASALEQPAGELRGRLSDLHQEAHKQRSIHGNTRSAHLLFHRSDLGFSTDPGAVESAGVLESGEISNACVRAELAYLTHALLTDTLHEQPGRDSSDSSDDDDDCSWGATGGEPRPVGGRELADLGPPELTLYQGQEDELHQGDTSEHQCRGAEQGLVGELHAQAQALRHLSLQLQMEKSRTTLTDSSAAAAAAVATLTSPDVLREALLHGQSIYVAWRARAAVQREAGTLRSQYERAVSECQVVCSSMETLFQEQRERYEARLREESHALDLALSQLEKEQEARAAAEASARERAEEVQKLETEFREKLQELQEIHEEEMGRLHGYYAQVTTSARAGQVNGRERAGLASIANLKEQIRELEEEVVSLRDELANRKERGDSEAQEADHQRDLDSLKTTFERGISSMEESHRKVLEDLRRQHQREVERLKEERDQLLQEETNATIAAIEAMRKAHVAELEKTQRSHRSKASADTASQDLTMSIEELDSLHRELEVLSEQYSHKCLENRQLSRAIEAERQALSLSQRENLELQTQNQGLKKRLAAEISYVRSNKNGECRDKTDTHIKDLYQLEVTLRVREAEIQYLKQEISSLKDELQVSTRYSEELYSELREFKSQRDTSNAHEDCLSVLGRIDLMKSRSSPEFWKDLSGLNHPVQSKTQTHTKDALSPEEKMKLFESM</sequence>
<feature type="compositionally biased region" description="Basic and acidic residues" evidence="2">
    <location>
        <begin position="274"/>
        <end position="286"/>
    </location>
</feature>
<organism evidence="4 5">
    <name type="scientific">Alosa alosa</name>
    <name type="common">allis shad</name>
    <dbReference type="NCBI Taxonomy" id="278164"/>
    <lineage>
        <taxon>Eukaryota</taxon>
        <taxon>Metazoa</taxon>
        <taxon>Chordata</taxon>
        <taxon>Craniata</taxon>
        <taxon>Vertebrata</taxon>
        <taxon>Euteleostomi</taxon>
        <taxon>Actinopterygii</taxon>
        <taxon>Neopterygii</taxon>
        <taxon>Teleostei</taxon>
        <taxon>Clupei</taxon>
        <taxon>Clupeiformes</taxon>
        <taxon>Clupeoidei</taxon>
        <taxon>Clupeidae</taxon>
        <taxon>Alosa</taxon>
    </lineage>
</organism>
<keyword evidence="1" id="KW-0175">Coiled coil</keyword>
<feature type="compositionally biased region" description="Basic and acidic residues" evidence="2">
    <location>
        <begin position="388"/>
        <end position="402"/>
    </location>
</feature>
<feature type="coiled-coil region" evidence="1">
    <location>
        <begin position="1216"/>
        <end position="1250"/>
    </location>
</feature>
<feature type="compositionally biased region" description="Low complexity" evidence="2">
    <location>
        <begin position="639"/>
        <end position="657"/>
    </location>
</feature>
<feature type="domain" description="PH" evidence="3">
    <location>
        <begin position="59"/>
        <end position="119"/>
    </location>
</feature>
<feature type="region of interest" description="Disordered" evidence="2">
    <location>
        <begin position="893"/>
        <end position="932"/>
    </location>
</feature>
<feature type="coiled-coil region" evidence="1">
    <location>
        <begin position="1283"/>
        <end position="1345"/>
    </location>
</feature>
<evidence type="ECO:0000256" key="2">
    <source>
        <dbReference type="SAM" id="MobiDB-lite"/>
    </source>
</evidence>
<accession>A0AAV6H2A7</accession>
<gene>
    <name evidence="4" type="ORF">AALO_G00081110</name>
</gene>
<feature type="coiled-coil region" evidence="1">
    <location>
        <begin position="1066"/>
        <end position="1124"/>
    </location>
</feature>
<evidence type="ECO:0000259" key="3">
    <source>
        <dbReference type="Pfam" id="PF00169"/>
    </source>
</evidence>
<feature type="compositionally biased region" description="Basic and acidic residues" evidence="2">
    <location>
        <begin position="293"/>
        <end position="306"/>
    </location>
</feature>
<dbReference type="Gene3D" id="2.30.29.30">
    <property type="entry name" value="Pleckstrin-homology domain (PH domain)/Phosphotyrosine-binding domain (PTB)"/>
    <property type="match status" value="1"/>
</dbReference>
<evidence type="ECO:0000313" key="5">
    <source>
        <dbReference type="Proteomes" id="UP000823561"/>
    </source>
</evidence>
<dbReference type="SUPFAM" id="SSF57997">
    <property type="entry name" value="Tropomyosin"/>
    <property type="match status" value="1"/>
</dbReference>
<feature type="region of interest" description="Disordered" evidence="2">
    <location>
        <begin position="137"/>
        <end position="164"/>
    </location>
</feature>
<dbReference type="SUPFAM" id="SSF50729">
    <property type="entry name" value="PH domain-like"/>
    <property type="match status" value="1"/>
</dbReference>
<comment type="caution">
    <text evidence="4">The sequence shown here is derived from an EMBL/GenBank/DDBJ whole genome shotgun (WGS) entry which is preliminary data.</text>
</comment>
<reference evidence="4" key="1">
    <citation type="submission" date="2020-10" db="EMBL/GenBank/DDBJ databases">
        <title>Chromosome-scale genome assembly of the Allis shad, Alosa alosa.</title>
        <authorList>
            <person name="Margot Z."/>
            <person name="Christophe K."/>
            <person name="Cabau C."/>
            <person name="Louis A."/>
            <person name="Berthelot C."/>
            <person name="Parey E."/>
            <person name="Roest Crollius H."/>
            <person name="Montfort J."/>
            <person name="Robinson-Rechavi M."/>
            <person name="Bucao C."/>
            <person name="Bouchez O."/>
            <person name="Gislard M."/>
            <person name="Lluch J."/>
            <person name="Milhes M."/>
            <person name="Lampietro C."/>
            <person name="Lopez Roques C."/>
            <person name="Donnadieu C."/>
            <person name="Braasch I."/>
            <person name="Desvignes T."/>
            <person name="Postlethwait J."/>
            <person name="Bobe J."/>
            <person name="Guiguen Y."/>
        </authorList>
    </citation>
    <scope>NUCLEOTIDE SEQUENCE</scope>
    <source>
        <strain evidence="4">M-15738</strain>
        <tissue evidence="4">Blood</tissue>
    </source>
</reference>
<feature type="region of interest" description="Disordered" evidence="2">
    <location>
        <begin position="767"/>
        <end position="792"/>
    </location>
</feature>
<dbReference type="Proteomes" id="UP000823561">
    <property type="component" value="Chromosome 6"/>
</dbReference>
<feature type="compositionally biased region" description="Low complexity" evidence="2">
    <location>
        <begin position="321"/>
        <end position="339"/>
    </location>
</feature>
<protein>
    <recommendedName>
        <fullName evidence="3">PH domain-containing protein</fullName>
    </recommendedName>
</protein>
<dbReference type="GO" id="GO:0015629">
    <property type="term" value="C:actin cytoskeleton"/>
    <property type="evidence" value="ECO:0007669"/>
    <property type="project" value="TreeGrafter"/>
</dbReference>
<name>A0AAV6H2A7_9TELE</name>
<dbReference type="PANTHER" id="PTHR17271:SF9">
    <property type="entry name" value="MYOSIN PHOSPHATASE RHO-INTERACTING PROTEIN"/>
    <property type="match status" value="1"/>
</dbReference>
<dbReference type="InterPro" id="IPR011993">
    <property type="entry name" value="PH-like_dom_sf"/>
</dbReference>
<evidence type="ECO:0000313" key="4">
    <source>
        <dbReference type="EMBL" id="KAG5279742.1"/>
    </source>
</evidence>
<dbReference type="InterPro" id="IPR052223">
    <property type="entry name" value="Actin_Cytoskeleton_Reg"/>
</dbReference>
<dbReference type="InterPro" id="IPR001849">
    <property type="entry name" value="PH_domain"/>
</dbReference>
<feature type="region of interest" description="Disordered" evidence="2">
    <location>
        <begin position="179"/>
        <end position="408"/>
    </location>
</feature>
<feature type="region of interest" description="Disordered" evidence="2">
    <location>
        <begin position="639"/>
        <end position="661"/>
    </location>
</feature>
<keyword evidence="5" id="KW-1185">Reference proteome</keyword>
<feature type="coiled-coil region" evidence="1">
    <location>
        <begin position="697"/>
        <end position="724"/>
    </location>
</feature>
<feature type="compositionally biased region" description="Basic and acidic residues" evidence="2">
    <location>
        <begin position="344"/>
        <end position="372"/>
    </location>
</feature>
<evidence type="ECO:0000256" key="1">
    <source>
        <dbReference type="SAM" id="Coils"/>
    </source>
</evidence>
<dbReference type="PANTHER" id="PTHR17271">
    <property type="entry name" value="PLECKSTRIN HOMOLOGY PH DOMAIN-CONTAINING PROTEIN"/>
    <property type="match status" value="1"/>
</dbReference>
<dbReference type="Gene3D" id="1.20.5.170">
    <property type="match status" value="1"/>
</dbReference>
<dbReference type="EMBL" id="JADWDJ010000006">
    <property type="protein sequence ID" value="KAG5279742.1"/>
    <property type="molecule type" value="Genomic_DNA"/>
</dbReference>
<feature type="compositionally biased region" description="Basic and acidic residues" evidence="2">
    <location>
        <begin position="771"/>
        <end position="782"/>
    </location>
</feature>
<dbReference type="Pfam" id="PF00169">
    <property type="entry name" value="PH"/>
    <property type="match status" value="1"/>
</dbReference>
<feature type="coiled-coil region" evidence="1">
    <location>
        <begin position="1149"/>
        <end position="1183"/>
    </location>
</feature>
<feature type="coiled-coil region" evidence="1">
    <location>
        <begin position="560"/>
        <end position="619"/>
    </location>
</feature>
<proteinExistence type="predicted"/>
<feature type="compositionally biased region" description="Basic and acidic residues" evidence="2">
    <location>
        <begin position="151"/>
        <end position="164"/>
    </location>
</feature>
<dbReference type="GO" id="GO:0051015">
    <property type="term" value="F:actin filament binding"/>
    <property type="evidence" value="ECO:0007669"/>
    <property type="project" value="TreeGrafter"/>
</dbReference>
<feature type="compositionally biased region" description="Low complexity" evidence="2">
    <location>
        <begin position="203"/>
        <end position="218"/>
    </location>
</feature>